<name>A0A0M6ZF90_9HYPH</name>
<dbReference type="GO" id="GO:0042970">
    <property type="term" value="F:homoserine transmembrane transporter activity"/>
    <property type="evidence" value="ECO:0007669"/>
    <property type="project" value="TreeGrafter"/>
</dbReference>
<dbReference type="RefSeq" id="WP_055111519.1">
    <property type="nucleotide sequence ID" value="NZ_CXWA01000006.1"/>
</dbReference>
<feature type="transmembrane region" description="Helical" evidence="7">
    <location>
        <begin position="187"/>
        <end position="205"/>
    </location>
</feature>
<evidence type="ECO:0000256" key="7">
    <source>
        <dbReference type="SAM" id="Phobius"/>
    </source>
</evidence>
<dbReference type="GeneID" id="97670913"/>
<dbReference type="GO" id="GO:0005886">
    <property type="term" value="C:plasma membrane"/>
    <property type="evidence" value="ECO:0007669"/>
    <property type="project" value="UniProtKB-SubCell"/>
</dbReference>
<keyword evidence="4 7" id="KW-0812">Transmembrane</keyword>
<feature type="transmembrane region" description="Helical" evidence="7">
    <location>
        <begin position="6"/>
        <end position="28"/>
    </location>
</feature>
<organism evidence="8 9">
    <name type="scientific">Roseibium album</name>
    <dbReference type="NCBI Taxonomy" id="311410"/>
    <lineage>
        <taxon>Bacteria</taxon>
        <taxon>Pseudomonadati</taxon>
        <taxon>Pseudomonadota</taxon>
        <taxon>Alphaproteobacteria</taxon>
        <taxon>Hyphomicrobiales</taxon>
        <taxon>Stappiaceae</taxon>
        <taxon>Roseibium</taxon>
    </lineage>
</organism>
<evidence type="ECO:0000256" key="5">
    <source>
        <dbReference type="ARBA" id="ARBA00022989"/>
    </source>
</evidence>
<protein>
    <submittedName>
        <fullName evidence="8">Homoserine/homoserine lactone efflux protein</fullName>
    </submittedName>
</protein>
<evidence type="ECO:0000313" key="9">
    <source>
        <dbReference type="Proteomes" id="UP000049983"/>
    </source>
</evidence>
<dbReference type="PANTHER" id="PTHR30086:SF14">
    <property type="entry name" value="HOMOSERINE_HOMOSERINE LACTONE EFFLUX PROTEIN"/>
    <property type="match status" value="1"/>
</dbReference>
<evidence type="ECO:0000256" key="6">
    <source>
        <dbReference type="ARBA" id="ARBA00023136"/>
    </source>
</evidence>
<evidence type="ECO:0000256" key="4">
    <source>
        <dbReference type="ARBA" id="ARBA00022692"/>
    </source>
</evidence>
<gene>
    <name evidence="8" type="primary">rhtB_4</name>
    <name evidence="8" type="ORF">LA5096_03575</name>
</gene>
<feature type="transmembrane region" description="Helical" evidence="7">
    <location>
        <begin position="40"/>
        <end position="64"/>
    </location>
</feature>
<dbReference type="InterPro" id="IPR001123">
    <property type="entry name" value="LeuE-type"/>
</dbReference>
<comment type="subcellular location">
    <subcellularLocation>
        <location evidence="1">Cell membrane</location>
        <topology evidence="1">Multi-pass membrane protein</topology>
    </subcellularLocation>
</comment>
<keyword evidence="5 7" id="KW-1133">Transmembrane helix</keyword>
<feature type="transmembrane region" description="Helical" evidence="7">
    <location>
        <begin position="112"/>
        <end position="138"/>
    </location>
</feature>
<sequence length="206" mass="22195">MSLETWLAFVAASLLLTLTPGPSILLGMVHSLHFGARRTLFTALGDVSANMIQMILVAIGLGVVLAHSALAFQIIKWTGVGVLLYMGWRAWHAPALQKPEPDSHLGGKPTRLFTAGFLVAFSNPKALVFFTAFFPQFIDPERDLVIQLMLMCPTMTFLDFLFVMLYAAGANGLAGHLKQHPKALNRVSGSVLISAAGLMGLMTQGS</sequence>
<dbReference type="PIRSF" id="PIRSF006324">
    <property type="entry name" value="LeuE"/>
    <property type="match status" value="1"/>
</dbReference>
<comment type="similarity">
    <text evidence="2">Belongs to the Rht family.</text>
</comment>
<dbReference type="EMBL" id="CXWC01000011">
    <property type="protein sequence ID" value="CTQ73224.1"/>
    <property type="molecule type" value="Genomic_DNA"/>
</dbReference>
<dbReference type="AlphaFoldDB" id="A0A0M6ZF90"/>
<dbReference type="PANTHER" id="PTHR30086">
    <property type="entry name" value="ARGININE EXPORTER PROTEIN ARGO"/>
    <property type="match status" value="1"/>
</dbReference>
<feature type="transmembrane region" description="Helical" evidence="7">
    <location>
        <begin position="144"/>
        <end position="167"/>
    </location>
</feature>
<keyword evidence="3" id="KW-1003">Cell membrane</keyword>
<dbReference type="STRING" id="311410.LA5095_00435"/>
<accession>A0A0M6ZF90</accession>
<evidence type="ECO:0000256" key="1">
    <source>
        <dbReference type="ARBA" id="ARBA00004651"/>
    </source>
</evidence>
<proteinExistence type="inferred from homology"/>
<evidence type="ECO:0000256" key="3">
    <source>
        <dbReference type="ARBA" id="ARBA00022475"/>
    </source>
</evidence>
<dbReference type="OrthoDB" id="9804822at2"/>
<dbReference type="Proteomes" id="UP000049983">
    <property type="component" value="Unassembled WGS sequence"/>
</dbReference>
<evidence type="ECO:0000256" key="2">
    <source>
        <dbReference type="ARBA" id="ARBA00007928"/>
    </source>
</evidence>
<evidence type="ECO:0000313" key="8">
    <source>
        <dbReference type="EMBL" id="CTQ73224.1"/>
    </source>
</evidence>
<keyword evidence="9" id="KW-1185">Reference proteome</keyword>
<reference evidence="9" key="1">
    <citation type="submission" date="2015-07" db="EMBL/GenBank/DDBJ databases">
        <authorList>
            <person name="Rodrigo-Torres Lidia"/>
            <person name="Arahal R.David."/>
        </authorList>
    </citation>
    <scope>NUCLEOTIDE SEQUENCE [LARGE SCALE GENOMIC DNA]</scope>
    <source>
        <strain evidence="9">CECT 5096</strain>
    </source>
</reference>
<keyword evidence="6 7" id="KW-0472">Membrane</keyword>
<dbReference type="Pfam" id="PF01810">
    <property type="entry name" value="LysE"/>
    <property type="match status" value="1"/>
</dbReference>